<dbReference type="GeneID" id="73902848"/>
<evidence type="ECO:0000259" key="1">
    <source>
        <dbReference type="Pfam" id="PF24035"/>
    </source>
</evidence>
<evidence type="ECO:0000313" key="3">
    <source>
        <dbReference type="Proteomes" id="UP001595846"/>
    </source>
</evidence>
<dbReference type="Pfam" id="PF24035">
    <property type="entry name" value="DUF7344"/>
    <property type="match status" value="1"/>
</dbReference>
<dbReference type="InterPro" id="IPR036388">
    <property type="entry name" value="WH-like_DNA-bd_sf"/>
</dbReference>
<accession>A0ABD5NL11</accession>
<keyword evidence="3" id="KW-1185">Reference proteome</keyword>
<dbReference type="Proteomes" id="UP001595846">
    <property type="component" value="Unassembled WGS sequence"/>
</dbReference>
<dbReference type="Gene3D" id="1.10.10.10">
    <property type="entry name" value="Winged helix-like DNA-binding domain superfamily/Winged helix DNA-binding domain"/>
    <property type="match status" value="1"/>
</dbReference>
<comment type="caution">
    <text evidence="2">The sequence shown here is derived from an EMBL/GenBank/DDBJ whole genome shotgun (WGS) entry which is preliminary data.</text>
</comment>
<evidence type="ECO:0000313" key="2">
    <source>
        <dbReference type="EMBL" id="MFC3957485.1"/>
    </source>
</evidence>
<feature type="domain" description="DUF7344" evidence="1">
    <location>
        <begin position="24"/>
        <end position="98"/>
    </location>
</feature>
<dbReference type="AlphaFoldDB" id="A0ABD5NL11"/>
<gene>
    <name evidence="2" type="ORF">ACFOUR_03730</name>
</gene>
<dbReference type="EMBL" id="JBHSAQ010000002">
    <property type="protein sequence ID" value="MFC3957485.1"/>
    <property type="molecule type" value="Genomic_DNA"/>
</dbReference>
<organism evidence="2 3">
    <name type="scientific">Halovivax cerinus</name>
    <dbReference type="NCBI Taxonomy" id="1487865"/>
    <lineage>
        <taxon>Archaea</taxon>
        <taxon>Methanobacteriati</taxon>
        <taxon>Methanobacteriota</taxon>
        <taxon>Stenosarchaea group</taxon>
        <taxon>Halobacteria</taxon>
        <taxon>Halobacteriales</taxon>
        <taxon>Natrialbaceae</taxon>
        <taxon>Halovivax</taxon>
    </lineage>
</organism>
<dbReference type="InterPro" id="IPR055768">
    <property type="entry name" value="DUF7344"/>
</dbReference>
<reference evidence="2 3" key="1">
    <citation type="journal article" date="2019" name="Int. J. Syst. Evol. Microbiol.">
        <title>The Global Catalogue of Microorganisms (GCM) 10K type strain sequencing project: providing services to taxonomists for standard genome sequencing and annotation.</title>
        <authorList>
            <consortium name="The Broad Institute Genomics Platform"/>
            <consortium name="The Broad Institute Genome Sequencing Center for Infectious Disease"/>
            <person name="Wu L."/>
            <person name="Ma J."/>
        </authorList>
    </citation>
    <scope>NUCLEOTIDE SEQUENCE [LARGE SCALE GENOMIC DNA]</scope>
    <source>
        <strain evidence="2 3">IBRC-M 10256</strain>
    </source>
</reference>
<proteinExistence type="predicted"/>
<dbReference type="RefSeq" id="WP_256533713.1">
    <property type="nucleotide sequence ID" value="NZ_CP101824.1"/>
</dbReference>
<sequence>MIPQTSDPNRLDDENQEIPPERLFRAFANDRRQRVVAYLAGKTAAIPIGDLAEYVAITEGQPTQERYERVLTALAHNHLPHLQDAGLVRYDALAETVECTASRSVIDPYLDLAGHAVE</sequence>
<protein>
    <recommendedName>
        <fullName evidence="1">DUF7344 domain-containing protein</fullName>
    </recommendedName>
</protein>
<name>A0ABD5NL11_9EURY</name>